<proteinExistence type="predicted"/>
<accession>A0ABC9VSA1</accession>
<comment type="caution">
    <text evidence="1">The sequence shown here is derived from an EMBL/GenBank/DDBJ whole genome shotgun (WGS) entry which is preliminary data.</text>
</comment>
<evidence type="ECO:0000313" key="2">
    <source>
        <dbReference type="Proteomes" id="UP001623348"/>
    </source>
</evidence>
<gene>
    <name evidence="1" type="ORF">GRJ2_000036800</name>
</gene>
<name>A0ABC9VSA1_GRUJA</name>
<dbReference type="EMBL" id="BAAFJT010000001">
    <property type="protein sequence ID" value="GAB0175716.1"/>
    <property type="molecule type" value="Genomic_DNA"/>
</dbReference>
<sequence>MASLGTVSAELRAYFSRHNLLDVYEMLLCGVIVMRPEDPLTFLEEKLREIMEKGLDAVLWYMCIDLSLHPKLKRISETYLNTVFGLDGEQLMTEELCAKAWDFYSKNLMKVYFGGSEETATDL</sequence>
<dbReference type="Proteomes" id="UP001623348">
    <property type="component" value="Unassembled WGS sequence"/>
</dbReference>
<dbReference type="AlphaFoldDB" id="A0ABC9VSA1"/>
<protein>
    <submittedName>
        <fullName evidence="1">Dynein regulatory complex subunit 6</fullName>
    </submittedName>
</protein>
<keyword evidence="2" id="KW-1185">Reference proteome</keyword>
<dbReference type="SUPFAM" id="SSF47391">
    <property type="entry name" value="Dimerization-anchoring domain of cAMP-dependent PK regulatory subunit"/>
    <property type="match status" value="1"/>
</dbReference>
<evidence type="ECO:0000313" key="1">
    <source>
        <dbReference type="EMBL" id="GAB0175716.1"/>
    </source>
</evidence>
<reference evidence="1 2" key="1">
    <citation type="submission" date="2024-06" db="EMBL/GenBank/DDBJ databases">
        <title>The draft genome of Grus japonensis, version 3.</title>
        <authorList>
            <person name="Nabeshima K."/>
            <person name="Suzuki S."/>
            <person name="Onuma M."/>
        </authorList>
    </citation>
    <scope>NUCLEOTIDE SEQUENCE [LARGE SCALE GENOMIC DNA]</scope>
    <source>
        <strain evidence="1 2">451A</strain>
    </source>
</reference>
<organism evidence="1 2">
    <name type="scientific">Grus japonensis</name>
    <name type="common">Japanese crane</name>
    <name type="synonym">Red-crowned crane</name>
    <dbReference type="NCBI Taxonomy" id="30415"/>
    <lineage>
        <taxon>Eukaryota</taxon>
        <taxon>Metazoa</taxon>
        <taxon>Chordata</taxon>
        <taxon>Craniata</taxon>
        <taxon>Vertebrata</taxon>
        <taxon>Euteleostomi</taxon>
        <taxon>Archelosauria</taxon>
        <taxon>Archosauria</taxon>
        <taxon>Dinosauria</taxon>
        <taxon>Saurischia</taxon>
        <taxon>Theropoda</taxon>
        <taxon>Coelurosauria</taxon>
        <taxon>Aves</taxon>
        <taxon>Neognathae</taxon>
        <taxon>Neoaves</taxon>
        <taxon>Gruiformes</taxon>
        <taxon>Gruidae</taxon>
        <taxon>Grus</taxon>
    </lineage>
</organism>
<dbReference type="CDD" id="cd22977">
    <property type="entry name" value="DD_FBXL13"/>
    <property type="match status" value="1"/>
</dbReference>